<feature type="domain" description="4Fe-4S Mo/W bis-MGD-type" evidence="9">
    <location>
        <begin position="1"/>
        <end position="57"/>
    </location>
</feature>
<evidence type="ECO:0000256" key="3">
    <source>
        <dbReference type="ARBA" id="ARBA00022505"/>
    </source>
</evidence>
<gene>
    <name evidence="10" type="ORF">D4739_00595</name>
</gene>
<dbReference type="SUPFAM" id="SSF53706">
    <property type="entry name" value="Formate dehydrogenase/DMSO reductase, domains 1-3"/>
    <property type="match status" value="1"/>
</dbReference>
<dbReference type="InterPro" id="IPR006963">
    <property type="entry name" value="Mopterin_OxRdtase_4Fe-4S_dom"/>
</dbReference>
<evidence type="ECO:0000313" key="10">
    <source>
        <dbReference type="EMBL" id="RJS44888.1"/>
    </source>
</evidence>
<dbReference type="InterPro" id="IPR006657">
    <property type="entry name" value="MoPterin_dinucl-bd_dom"/>
</dbReference>
<dbReference type="Pfam" id="PF00384">
    <property type="entry name" value="Molybdopterin"/>
    <property type="match status" value="1"/>
</dbReference>
<accession>A0A3A5H4T6</accession>
<evidence type="ECO:0000256" key="4">
    <source>
        <dbReference type="ARBA" id="ARBA00022723"/>
    </source>
</evidence>
<dbReference type="EMBL" id="QYRP01000002">
    <property type="protein sequence ID" value="RJS44888.1"/>
    <property type="molecule type" value="Genomic_DNA"/>
</dbReference>
<dbReference type="PANTHER" id="PTHR43742:SF9">
    <property type="entry name" value="TETRATHIONATE REDUCTASE SUBUNIT A"/>
    <property type="match status" value="1"/>
</dbReference>
<dbReference type="GO" id="GO:0051539">
    <property type="term" value="F:4 iron, 4 sulfur cluster binding"/>
    <property type="evidence" value="ECO:0007669"/>
    <property type="project" value="UniProtKB-KW"/>
</dbReference>
<proteinExistence type="inferred from homology"/>
<evidence type="ECO:0000256" key="8">
    <source>
        <dbReference type="ARBA" id="ARBA00023014"/>
    </source>
</evidence>
<protein>
    <submittedName>
        <fullName evidence="10">Molybdopterin oxidoreductase family protein</fullName>
    </submittedName>
</protein>
<dbReference type="Gene3D" id="2.20.25.90">
    <property type="entry name" value="ADC-like domains"/>
    <property type="match status" value="1"/>
</dbReference>
<dbReference type="OrthoDB" id="7376058at2"/>
<evidence type="ECO:0000256" key="2">
    <source>
        <dbReference type="ARBA" id="ARBA00022485"/>
    </source>
</evidence>
<reference evidence="11" key="1">
    <citation type="submission" date="2018-09" db="EMBL/GenBank/DDBJ databases">
        <authorList>
            <person name="Zhu H."/>
        </authorList>
    </citation>
    <scope>NUCLEOTIDE SEQUENCE [LARGE SCALE GENOMIC DNA]</scope>
    <source>
        <strain evidence="11">K1W22B-1</strain>
    </source>
</reference>
<keyword evidence="5" id="KW-0732">Signal</keyword>
<keyword evidence="7" id="KW-0408">Iron</keyword>
<sequence length="701" mass="76621">MEKQLGVCNLCEAICGLELTIDEGRVTGVRGNPDDPLSRGHICPKGVAIADIYEDPDRLRHPVRRVGAGVDARWEEISWDEAFDLVASGLSKAMNKDPDSLAIYLGNPNVHSLGAMTHGVTLAGSFRTKNKYSATSVDQLPHQLMSYLLYGHQLLIPIPDIDRTDYFLVFGANPMASNGSLMTVPDFPGRRRELRDRGGRMVVLDPRRTETAKVADEHVFVRPGTDAWVLLALLHTLIDSGLTNPPEWVDGLDTVAEAVKEFTPEHAEAMSGVPAATIRRIATEFATAPRAAAYGRMGVSVNEFGTVCQWALQLINLLTGNLDREGGVMLPSPAIDVVKLGLLGRGHIARYTSRVRGLAEFGGELPVSVLREEIETPGMGQVRALFTIAGNPVLSTPDGGALERALTDLDFYAAVDIYVNETTRHADVILPPTSALERDHYDLVFHHFAVRNTARFTPAVFAKGRDQRHDWQIFKAIGLRTIRRLDHKPSLKRRIMLEARLRPSPTFLIANLLRFGRSRALMSDLRKSPAGVDLGPLQSGQLPGRLLTRNKRVDAAPSFVLDDLARLRDQPAPTEGELLLIGRRHQKDCNSWMHNSERLTKGRDRHQLLVNPADLAARGLVSGDTVTVTSRVGEVKVEALATDDMMPGVVSLPHGYGHQRDGVLLGRATQVAGVSINDLTDSVRVDISGNAAFSGLPVTIA</sequence>
<keyword evidence="4" id="KW-0479">Metal-binding</keyword>
<evidence type="ECO:0000256" key="1">
    <source>
        <dbReference type="ARBA" id="ARBA00010312"/>
    </source>
</evidence>
<dbReference type="Gene3D" id="3.40.50.740">
    <property type="match status" value="1"/>
</dbReference>
<keyword evidence="11" id="KW-1185">Reference proteome</keyword>
<evidence type="ECO:0000256" key="7">
    <source>
        <dbReference type="ARBA" id="ARBA00023004"/>
    </source>
</evidence>
<dbReference type="Gene3D" id="2.40.40.20">
    <property type="match status" value="1"/>
</dbReference>
<dbReference type="AlphaFoldDB" id="A0A3A5H4T6"/>
<dbReference type="GO" id="GO:0016491">
    <property type="term" value="F:oxidoreductase activity"/>
    <property type="evidence" value="ECO:0007669"/>
    <property type="project" value="UniProtKB-KW"/>
</dbReference>
<keyword evidence="6" id="KW-0560">Oxidoreductase</keyword>
<dbReference type="Gene3D" id="3.40.228.10">
    <property type="entry name" value="Dimethylsulfoxide Reductase, domain 2"/>
    <property type="match status" value="1"/>
</dbReference>
<evidence type="ECO:0000256" key="6">
    <source>
        <dbReference type="ARBA" id="ARBA00023002"/>
    </source>
</evidence>
<evidence type="ECO:0000256" key="5">
    <source>
        <dbReference type="ARBA" id="ARBA00022729"/>
    </source>
</evidence>
<dbReference type="InterPro" id="IPR050612">
    <property type="entry name" value="Prok_Mopterin_Oxidored"/>
</dbReference>
<comment type="similarity">
    <text evidence="1">Belongs to the prokaryotic molybdopterin-containing oxidoreductase family.</text>
</comment>
<dbReference type="Proteomes" id="UP000276542">
    <property type="component" value="Unassembled WGS sequence"/>
</dbReference>
<dbReference type="GO" id="GO:0046872">
    <property type="term" value="F:metal ion binding"/>
    <property type="evidence" value="ECO:0007669"/>
    <property type="project" value="UniProtKB-KW"/>
</dbReference>
<dbReference type="Pfam" id="PF04879">
    <property type="entry name" value="Molybdop_Fe4S4"/>
    <property type="match status" value="1"/>
</dbReference>
<keyword evidence="8" id="KW-0411">Iron-sulfur</keyword>
<dbReference type="RefSeq" id="WP_120058727.1">
    <property type="nucleotide sequence ID" value="NZ_QYRP01000002.1"/>
</dbReference>
<comment type="caution">
    <text evidence="10">The sequence shown here is derived from an EMBL/GenBank/DDBJ whole genome shotgun (WGS) entry which is preliminary data.</text>
</comment>
<keyword evidence="2" id="KW-0004">4Fe-4S</keyword>
<dbReference type="GO" id="GO:0043546">
    <property type="term" value="F:molybdopterin cofactor binding"/>
    <property type="evidence" value="ECO:0007669"/>
    <property type="project" value="InterPro"/>
</dbReference>
<dbReference type="PROSITE" id="PS51669">
    <property type="entry name" value="4FE4S_MOW_BIS_MGD"/>
    <property type="match status" value="1"/>
</dbReference>
<dbReference type="SMART" id="SM00926">
    <property type="entry name" value="Molybdop_Fe4S4"/>
    <property type="match status" value="1"/>
</dbReference>
<organism evidence="10 11">
    <name type="scientific">Nocardioides cavernaquae</name>
    <dbReference type="NCBI Taxonomy" id="2321396"/>
    <lineage>
        <taxon>Bacteria</taxon>
        <taxon>Bacillati</taxon>
        <taxon>Actinomycetota</taxon>
        <taxon>Actinomycetes</taxon>
        <taxon>Propionibacteriales</taxon>
        <taxon>Nocardioidaceae</taxon>
        <taxon>Nocardioides</taxon>
    </lineage>
</organism>
<dbReference type="InterPro" id="IPR006656">
    <property type="entry name" value="Mopterin_OxRdtase"/>
</dbReference>
<name>A0A3A5H4T6_9ACTN</name>
<evidence type="ECO:0000259" key="9">
    <source>
        <dbReference type="PROSITE" id="PS51669"/>
    </source>
</evidence>
<keyword evidence="3" id="KW-0500">Molybdenum</keyword>
<dbReference type="Pfam" id="PF01568">
    <property type="entry name" value="Molydop_binding"/>
    <property type="match status" value="1"/>
</dbReference>
<dbReference type="PANTHER" id="PTHR43742">
    <property type="entry name" value="TRIMETHYLAMINE-N-OXIDE REDUCTASE"/>
    <property type="match status" value="1"/>
</dbReference>
<evidence type="ECO:0000313" key="11">
    <source>
        <dbReference type="Proteomes" id="UP000276542"/>
    </source>
</evidence>